<dbReference type="SUPFAM" id="SSF52540">
    <property type="entry name" value="P-loop containing nucleoside triphosphate hydrolases"/>
    <property type="match status" value="1"/>
</dbReference>
<evidence type="ECO:0000256" key="2">
    <source>
        <dbReference type="ARBA" id="ARBA00022692"/>
    </source>
</evidence>
<evidence type="ECO:0000256" key="3">
    <source>
        <dbReference type="ARBA" id="ARBA00022989"/>
    </source>
</evidence>
<dbReference type="InterPro" id="IPR027417">
    <property type="entry name" value="P-loop_NTPase"/>
</dbReference>
<keyword evidence="3 5" id="KW-1133">Transmembrane helix</keyword>
<evidence type="ECO:0000256" key="1">
    <source>
        <dbReference type="ARBA" id="ARBA00004651"/>
    </source>
</evidence>
<keyword evidence="9" id="KW-1185">Reference proteome</keyword>
<comment type="subcellular location">
    <subcellularLocation>
        <location evidence="1">Cell membrane</location>
        <topology evidence="1">Multi-pass membrane protein</topology>
    </subcellularLocation>
</comment>
<feature type="transmembrane region" description="Helical" evidence="5">
    <location>
        <begin position="235"/>
        <end position="259"/>
    </location>
</feature>
<dbReference type="SUPFAM" id="SSF90123">
    <property type="entry name" value="ABC transporter transmembrane region"/>
    <property type="match status" value="1"/>
</dbReference>
<evidence type="ECO:0008006" key="10">
    <source>
        <dbReference type="Google" id="ProtNLM"/>
    </source>
</evidence>
<dbReference type="PANTHER" id="PTHR43394">
    <property type="entry name" value="ATP-DEPENDENT PERMEASE MDL1, MITOCHONDRIAL"/>
    <property type="match status" value="1"/>
</dbReference>
<name>A0ABX1VDQ5_9PLAN</name>
<dbReference type="RefSeq" id="WP_206678672.1">
    <property type="nucleotide sequence ID" value="NZ_WTPX01000068.1"/>
</dbReference>
<dbReference type="Proteomes" id="UP000609651">
    <property type="component" value="Unassembled WGS sequence"/>
</dbReference>
<protein>
    <recommendedName>
        <fullName evidence="10">ATP-binding cassette domain-containing protein</fullName>
    </recommendedName>
</protein>
<feature type="transmembrane region" description="Helical" evidence="5">
    <location>
        <begin position="320"/>
        <end position="340"/>
    </location>
</feature>
<evidence type="ECO:0000313" key="9">
    <source>
        <dbReference type="Proteomes" id="UP000609651"/>
    </source>
</evidence>
<feature type="domain" description="ABC transmembrane type-1" evidence="7">
    <location>
        <begin position="204"/>
        <end position="484"/>
    </location>
</feature>
<dbReference type="Gene3D" id="1.20.1560.10">
    <property type="entry name" value="ABC transporter type 1, transmembrane domain"/>
    <property type="match status" value="1"/>
</dbReference>
<dbReference type="InterPro" id="IPR003439">
    <property type="entry name" value="ABC_transporter-like_ATP-bd"/>
</dbReference>
<dbReference type="PROSITE" id="PS50893">
    <property type="entry name" value="ABC_TRANSPORTER_2"/>
    <property type="match status" value="1"/>
</dbReference>
<organism evidence="8 9">
    <name type="scientific">Alienimonas chondri</name>
    <dbReference type="NCBI Taxonomy" id="2681879"/>
    <lineage>
        <taxon>Bacteria</taxon>
        <taxon>Pseudomonadati</taxon>
        <taxon>Planctomycetota</taxon>
        <taxon>Planctomycetia</taxon>
        <taxon>Planctomycetales</taxon>
        <taxon>Planctomycetaceae</taxon>
        <taxon>Alienimonas</taxon>
    </lineage>
</organism>
<feature type="domain" description="ABC transporter" evidence="6">
    <location>
        <begin position="526"/>
        <end position="752"/>
    </location>
</feature>
<sequence>MSAEFQVAVGSDELERLESAEAAAGCGRAVAEFMELCGRTPDPAAARRATTEAMRAAPGPLREYWWRWVKESAASLGLPVRVVDASPTEIAALVRDGAAAVTFLPHENEGLPHEDAGDGGAWWATGAAGKRTLRLDSEETRKETTPRLVAAARPVAAANGGTTRWIVAGRAAADLTQQLDHGGHLSPYATLAALFRPEWGDMRAIAVFALFVALLNLATPIAVETLVGTVAFGRLLQPVVVLAATLFGFLAFQAALRLLQVWVAELIQRRTFVRVAGDLARRLPRVTAEGMAGHSPPELVNRFFDVVTVQKVAAGLLLEGLNLVLGAVIGLGILAFYHPYLLGFDLILLAAMTGVTYLLGRGAVSTAIYESKQKYRTAAWLEELAANPTAFRHGGGAAFAVDRADGLTADYLAARRKHFRVLVRQVAFALGLQAVAATALLSLGGWLVINQKLTLGQLVAAELIVTLVLSSFSKLGKHLEAWYDLVAAGDKLGVLFALPTERTDGALSAAVSPLNSPYAALRQPGGNGASLVLENVRVRGGARFTLGLAPGECVGVLAPPGGGKTALAEVLFGRRDPDGGRIELDGLPPRDFRPDALRRQVALAGPSAGGGAEILAGTVAENVHLERPGVTAADVRAALKQVGLADRVDALPNGAETVLGFGGAPLGEIHARRLVLARALAGGPRLLIIDSLLDGCAADTAAGLLAAAAGPVDLPHSRRSHTTLVLTRRAEIAAACDRAVSPDGTPIATSNA</sequence>
<comment type="caution">
    <text evidence="8">The sequence shown here is derived from an EMBL/GenBank/DDBJ whole genome shotgun (WGS) entry which is preliminary data.</text>
</comment>
<evidence type="ECO:0000259" key="7">
    <source>
        <dbReference type="PROSITE" id="PS50929"/>
    </source>
</evidence>
<accession>A0ABX1VDQ5</accession>
<feature type="transmembrane region" description="Helical" evidence="5">
    <location>
        <begin position="426"/>
        <end position="449"/>
    </location>
</feature>
<keyword evidence="2 5" id="KW-0812">Transmembrane</keyword>
<dbReference type="PROSITE" id="PS50929">
    <property type="entry name" value="ABC_TM1F"/>
    <property type="match status" value="1"/>
</dbReference>
<dbReference type="InterPro" id="IPR039421">
    <property type="entry name" value="Type_1_exporter"/>
</dbReference>
<keyword evidence="4 5" id="KW-0472">Membrane</keyword>
<feature type="transmembrane region" description="Helical" evidence="5">
    <location>
        <begin position="346"/>
        <end position="369"/>
    </location>
</feature>
<evidence type="ECO:0000256" key="4">
    <source>
        <dbReference type="ARBA" id="ARBA00023136"/>
    </source>
</evidence>
<dbReference type="InterPro" id="IPR011527">
    <property type="entry name" value="ABC1_TM_dom"/>
</dbReference>
<dbReference type="EMBL" id="WTPX01000068">
    <property type="protein sequence ID" value="NNJ26232.1"/>
    <property type="molecule type" value="Genomic_DNA"/>
</dbReference>
<reference evidence="8 9" key="1">
    <citation type="journal article" date="2020" name="Syst. Appl. Microbiol.">
        <title>Alienimonas chondri sp. nov., a novel planctomycete isolated from the biofilm of the red alga Chondrus crispus.</title>
        <authorList>
            <person name="Vitorino I."/>
            <person name="Albuquerque L."/>
            <person name="Wiegand S."/>
            <person name="Kallscheuer N."/>
            <person name="da Costa M.S."/>
            <person name="Lobo-da-Cunha A."/>
            <person name="Jogler C."/>
            <person name="Lage O.M."/>
        </authorList>
    </citation>
    <scope>NUCLEOTIDE SEQUENCE [LARGE SCALE GENOMIC DNA]</scope>
    <source>
        <strain evidence="8 9">LzC2</strain>
    </source>
</reference>
<evidence type="ECO:0000256" key="5">
    <source>
        <dbReference type="SAM" id="Phobius"/>
    </source>
</evidence>
<dbReference type="PANTHER" id="PTHR43394:SF4">
    <property type="entry name" value="TOXIN SECRETION ABC TRANSPORTER ATP-BINDING PROTEIN"/>
    <property type="match status" value="1"/>
</dbReference>
<evidence type="ECO:0000313" key="8">
    <source>
        <dbReference type="EMBL" id="NNJ26232.1"/>
    </source>
</evidence>
<evidence type="ECO:0000259" key="6">
    <source>
        <dbReference type="PROSITE" id="PS50893"/>
    </source>
</evidence>
<dbReference type="Gene3D" id="3.40.50.300">
    <property type="entry name" value="P-loop containing nucleotide triphosphate hydrolases"/>
    <property type="match status" value="1"/>
</dbReference>
<dbReference type="InterPro" id="IPR036640">
    <property type="entry name" value="ABC1_TM_sf"/>
</dbReference>
<gene>
    <name evidence="8" type="ORF">LzC2_23130</name>
</gene>
<dbReference type="Pfam" id="PF00005">
    <property type="entry name" value="ABC_tran"/>
    <property type="match status" value="1"/>
</dbReference>
<feature type="transmembrane region" description="Helical" evidence="5">
    <location>
        <begin position="204"/>
        <end position="223"/>
    </location>
</feature>
<proteinExistence type="predicted"/>
<dbReference type="Pfam" id="PF00664">
    <property type="entry name" value="ABC_membrane"/>
    <property type="match status" value="1"/>
</dbReference>